<dbReference type="EMBL" id="BX950851">
    <property type="protein sequence ID" value="CAG73622.1"/>
    <property type="molecule type" value="Genomic_DNA"/>
</dbReference>
<organism evidence="1 2">
    <name type="scientific">Pectobacterium atrosepticum (strain SCRI 1043 / ATCC BAA-672)</name>
    <name type="common">Erwinia carotovora subsp. atroseptica</name>
    <dbReference type="NCBI Taxonomy" id="218491"/>
    <lineage>
        <taxon>Bacteria</taxon>
        <taxon>Pseudomonadati</taxon>
        <taxon>Pseudomonadota</taxon>
        <taxon>Gammaproteobacteria</taxon>
        <taxon>Enterobacterales</taxon>
        <taxon>Pectobacteriaceae</taxon>
        <taxon>Pectobacterium</taxon>
    </lineage>
</organism>
<dbReference type="AlphaFoldDB" id="Q6D9B0"/>
<evidence type="ECO:0000313" key="2">
    <source>
        <dbReference type="Proteomes" id="UP000007966"/>
    </source>
</evidence>
<dbReference type="eggNOG" id="ENOG50306JH">
    <property type="taxonomic scope" value="Bacteria"/>
</dbReference>
<dbReference type="Proteomes" id="UP000007966">
    <property type="component" value="Chromosome"/>
</dbReference>
<dbReference type="HOGENOM" id="CLU_3400690_0_0_6"/>
<sequence length="31" mass="3696">MQFTSIEPLESIMRLIDEYTNLILPQITQEE</sequence>
<feature type="non-terminal residue" evidence="1">
    <location>
        <position position="1"/>
    </location>
</feature>
<dbReference type="KEGG" id="eca:ECA0707A"/>
<accession>Q6D9B0</accession>
<proteinExistence type="predicted"/>
<gene>
    <name evidence="1" type="ORF">ECA0707A</name>
</gene>
<protein>
    <submittedName>
        <fullName evidence="1">Uncharacterized protein</fullName>
    </submittedName>
</protein>
<name>Q6D9B0_PECAS</name>
<keyword evidence="2" id="KW-1185">Reference proteome</keyword>
<evidence type="ECO:0000313" key="1">
    <source>
        <dbReference type="EMBL" id="CAG73622.1"/>
    </source>
</evidence>
<reference evidence="1" key="1">
    <citation type="submission" date="2004-02" db="EMBL/GenBank/DDBJ databases">
        <title>The genome sequence of the enterobacterial phytopathogen Erwinia carotovora subsp. atroseptica SCRI1043 and functional genomic identification of novel virulence factors.</title>
        <authorList>
            <person name="Bell K.S."/>
            <person name="Sebaihia M."/>
            <person name="Pritchard L."/>
            <person name="Holden M."/>
            <person name="Hyman L.J."/>
            <person name="Holeva M.C."/>
            <person name="Thomson N.R."/>
            <person name="Bentley S.D."/>
            <person name="Churcher C."/>
            <person name="Mungall K."/>
            <person name="Atkin R."/>
            <person name="Bason N."/>
            <person name="Brooks K."/>
            <person name="Chillingworth T."/>
            <person name="Clark K."/>
            <person name="Doggett J."/>
            <person name="Fraser A."/>
            <person name="Hance Z."/>
            <person name="Hauser H."/>
            <person name="Jagels K."/>
            <person name="Moule S."/>
            <person name="Norbertczak H."/>
            <person name="Ormond D."/>
            <person name="Price C."/>
            <person name="Quail M.A."/>
            <person name="Sanders M."/>
            <person name="Walker D."/>
            <person name="Whitehead S."/>
            <person name="Salmond G.P.C."/>
            <person name="Birch P.R.J."/>
            <person name="Barrell B.G."/>
            <person name="Parkhill J."/>
            <person name="Toth I.K."/>
        </authorList>
    </citation>
    <scope>NUCLEOTIDE SEQUENCE</scope>
    <source>
        <strain evidence="1">SCRI1043</strain>
    </source>
</reference>